<dbReference type="GeneID" id="5128243"/>
<name>A5DDL2_PICGU</name>
<keyword evidence="3" id="KW-1185">Reference proteome</keyword>
<protein>
    <submittedName>
        <fullName evidence="2">Uncharacterized protein</fullName>
    </submittedName>
</protein>
<dbReference type="OrthoDB" id="10380655at2759"/>
<feature type="compositionally biased region" description="Low complexity" evidence="1">
    <location>
        <begin position="182"/>
        <end position="194"/>
    </location>
</feature>
<dbReference type="VEuPathDB" id="FungiDB:PGUG_01363"/>
<proteinExistence type="predicted"/>
<dbReference type="InParanoid" id="A5DDL2"/>
<accession>A5DDL2</accession>
<evidence type="ECO:0000313" key="2">
    <source>
        <dbReference type="EMBL" id="EDK37265.2"/>
    </source>
</evidence>
<evidence type="ECO:0000313" key="3">
    <source>
        <dbReference type="Proteomes" id="UP000001997"/>
    </source>
</evidence>
<dbReference type="Proteomes" id="UP000001997">
    <property type="component" value="Unassembled WGS sequence"/>
</dbReference>
<feature type="region of interest" description="Disordered" evidence="1">
    <location>
        <begin position="134"/>
        <end position="194"/>
    </location>
</feature>
<dbReference type="AlphaFoldDB" id="A5DDL2"/>
<organism evidence="2 3">
    <name type="scientific">Meyerozyma guilliermondii (strain ATCC 6260 / CBS 566 / DSM 6381 / JCM 1539 / NBRC 10279 / NRRL Y-324)</name>
    <name type="common">Yeast</name>
    <name type="synonym">Candida guilliermondii</name>
    <dbReference type="NCBI Taxonomy" id="294746"/>
    <lineage>
        <taxon>Eukaryota</taxon>
        <taxon>Fungi</taxon>
        <taxon>Dikarya</taxon>
        <taxon>Ascomycota</taxon>
        <taxon>Saccharomycotina</taxon>
        <taxon>Pichiomycetes</taxon>
        <taxon>Debaryomycetaceae</taxon>
        <taxon>Meyerozyma</taxon>
    </lineage>
</organism>
<reference evidence="2 3" key="1">
    <citation type="journal article" date="2009" name="Nature">
        <title>Evolution of pathogenicity and sexual reproduction in eight Candida genomes.</title>
        <authorList>
            <person name="Butler G."/>
            <person name="Rasmussen M.D."/>
            <person name="Lin M.F."/>
            <person name="Santos M.A."/>
            <person name="Sakthikumar S."/>
            <person name="Munro C.A."/>
            <person name="Rheinbay E."/>
            <person name="Grabherr M."/>
            <person name="Forche A."/>
            <person name="Reedy J.L."/>
            <person name="Agrafioti I."/>
            <person name="Arnaud M.B."/>
            <person name="Bates S."/>
            <person name="Brown A.J."/>
            <person name="Brunke S."/>
            <person name="Costanzo M.C."/>
            <person name="Fitzpatrick D.A."/>
            <person name="de Groot P.W."/>
            <person name="Harris D."/>
            <person name="Hoyer L.L."/>
            <person name="Hube B."/>
            <person name="Klis F.M."/>
            <person name="Kodira C."/>
            <person name="Lennard N."/>
            <person name="Logue M.E."/>
            <person name="Martin R."/>
            <person name="Neiman A.M."/>
            <person name="Nikolaou E."/>
            <person name="Quail M.A."/>
            <person name="Quinn J."/>
            <person name="Santos M.C."/>
            <person name="Schmitzberger F.F."/>
            <person name="Sherlock G."/>
            <person name="Shah P."/>
            <person name="Silverstein K.A."/>
            <person name="Skrzypek M.S."/>
            <person name="Soll D."/>
            <person name="Staggs R."/>
            <person name="Stansfield I."/>
            <person name="Stumpf M.P."/>
            <person name="Sudbery P.E."/>
            <person name="Srikantha T."/>
            <person name="Zeng Q."/>
            <person name="Berman J."/>
            <person name="Berriman M."/>
            <person name="Heitman J."/>
            <person name="Gow N.A."/>
            <person name="Lorenz M.C."/>
            <person name="Birren B.W."/>
            <person name="Kellis M."/>
            <person name="Cuomo C.A."/>
        </authorList>
    </citation>
    <scope>NUCLEOTIDE SEQUENCE [LARGE SCALE GENOMIC DNA]</scope>
    <source>
        <strain evidence="3">ATCC 6260 / CBS 566 / DSM 6381 / JCM 1539 / NBRC 10279 / NRRL Y-324</strain>
    </source>
</reference>
<dbReference type="KEGG" id="pgu:PGUG_01363"/>
<gene>
    <name evidence="2" type="ORF">PGUG_01363</name>
</gene>
<sequence length="240" mass="26581">MQAIRPSPPVSRSSSVVDLDQFGYLFNSRGSINLSSNYPEPHITAADLVPRKPNPGLQLPPIVAVKPKRKTLATVRSFFKAKQSPRSTLRNLFQSKQKSFTPENSGISSSRIAQLDMSIDSPNQVDDIKPVYSHDSIADSGSISSREDAVFSPGTHRPDETLDRSINEQLFGENSSLRTSEEPSPISEESVPSTSYWQKIRHPVQAASPTVQYHKIKDRITSLHVHWLSPLPKPSPDITS</sequence>
<dbReference type="HOGENOM" id="CLU_1156765_0_0_1"/>
<evidence type="ECO:0000256" key="1">
    <source>
        <dbReference type="SAM" id="MobiDB-lite"/>
    </source>
</evidence>
<feature type="compositionally biased region" description="Basic and acidic residues" evidence="1">
    <location>
        <begin position="156"/>
        <end position="166"/>
    </location>
</feature>
<dbReference type="RefSeq" id="XP_001485692.2">
    <property type="nucleotide sequence ID" value="XM_001485642.1"/>
</dbReference>
<dbReference type="EMBL" id="CH408156">
    <property type="protein sequence ID" value="EDK37265.2"/>
    <property type="molecule type" value="Genomic_DNA"/>
</dbReference>